<keyword evidence="3" id="KW-0812">Transmembrane</keyword>
<dbReference type="Pfam" id="PF01734">
    <property type="entry name" value="Patatin"/>
    <property type="match status" value="1"/>
</dbReference>
<dbReference type="Gene3D" id="3.40.1090.10">
    <property type="entry name" value="Cytosolic phospholipase A2 catalytic domain"/>
    <property type="match status" value="2"/>
</dbReference>
<dbReference type="GO" id="GO:0016787">
    <property type="term" value="F:hydrolase activity"/>
    <property type="evidence" value="ECO:0007669"/>
    <property type="project" value="UniProtKB-UniRule"/>
</dbReference>
<organism evidence="5 6">
    <name type="scientific">Brytella acorum</name>
    <dbReference type="NCBI Taxonomy" id="2959299"/>
    <lineage>
        <taxon>Bacteria</taxon>
        <taxon>Pseudomonadati</taxon>
        <taxon>Pseudomonadota</taxon>
        <taxon>Alphaproteobacteria</taxon>
        <taxon>Acetobacterales</taxon>
        <taxon>Acetobacteraceae</taxon>
        <taxon>Brytella</taxon>
    </lineage>
</organism>
<evidence type="ECO:0000256" key="1">
    <source>
        <dbReference type="ARBA" id="ARBA00023098"/>
    </source>
</evidence>
<dbReference type="InterPro" id="IPR016035">
    <property type="entry name" value="Acyl_Trfase/lysoPLipase"/>
</dbReference>
<dbReference type="PROSITE" id="PS51635">
    <property type="entry name" value="PNPLA"/>
    <property type="match status" value="1"/>
</dbReference>
<keyword evidence="2" id="KW-0378">Hydrolase</keyword>
<feature type="active site" description="Nucleophile" evidence="2">
    <location>
        <position position="45"/>
    </location>
</feature>
<reference evidence="5" key="1">
    <citation type="submission" date="2023-03" db="EMBL/GenBank/DDBJ databases">
        <authorList>
            <person name="Cleenwerck I."/>
        </authorList>
    </citation>
    <scope>NUCLEOTIDE SEQUENCE</scope>
    <source>
        <strain evidence="5">LMG 32879</strain>
    </source>
</reference>
<dbReference type="PANTHER" id="PTHR46394">
    <property type="entry name" value="ANNEXIN"/>
    <property type="match status" value="1"/>
</dbReference>
<protein>
    <submittedName>
        <fullName evidence="5">Patatin-like phospholipase family protein</fullName>
    </submittedName>
</protein>
<feature type="short sequence motif" description="GXSXG" evidence="2">
    <location>
        <begin position="43"/>
        <end position="47"/>
    </location>
</feature>
<evidence type="ECO:0000256" key="2">
    <source>
        <dbReference type="PROSITE-ProRule" id="PRU01161"/>
    </source>
</evidence>
<name>A0AA35VAB5_9PROT</name>
<evidence type="ECO:0000256" key="3">
    <source>
        <dbReference type="SAM" id="Phobius"/>
    </source>
</evidence>
<dbReference type="EMBL" id="CATKSH010000062">
    <property type="protein sequence ID" value="CAI9122411.1"/>
    <property type="molecule type" value="Genomic_DNA"/>
</dbReference>
<dbReference type="PANTHER" id="PTHR46394:SF1">
    <property type="entry name" value="PNPLA DOMAIN-CONTAINING PROTEIN"/>
    <property type="match status" value="1"/>
</dbReference>
<accession>A0AA35VAB5</accession>
<keyword evidence="3" id="KW-0472">Membrane</keyword>
<keyword evidence="6" id="KW-1185">Reference proteome</keyword>
<feature type="transmembrane region" description="Helical" evidence="3">
    <location>
        <begin position="109"/>
        <end position="129"/>
    </location>
</feature>
<sequence>MPITLKSNRAFVAFSGGGAKGLIHVGALRALEDRNVVFQGIAGTSAGAIVAALRAAGFSSRELLDPDSDTSIIGQLHAIDPRINRVTDIFGRTGWARLRLFRWGSRHASLLKTIAIGIGIAEFVGLLCVGESRSWWMVCGALLISALLLWTARQSALVLIGGLADIRDFRDALATLLQHRMFPGTPGRVVTMGDFGRDGRPTLKIVSANLSECKLHLFSPERTPDVAVADAVAASICLPVIFQPWAIDQTIFVDGGIVSNLPAWPFDEERELDPEALTIAIAIADPTHTPVIGRFNWLPAAIRTALFGSGELNLRASGQSEQLELESRLELLDFDMTLDDARQEVRDGEAAAGVRLDKWLFRRPDLYRTLCKETRSLADEILTEALNNTAGRIRVAIALPDRDYHHSLRLEFSVGYEMDPDEGMLLPIEGSVIGAAWAKNESRFEVAPLPSNLDLPGDANRLRRKKVWPGLAWQLCIPISAQGSGSHLVVRIDGDAVFPTNGLVSEALEMLEKSVKELFDAVISELS</sequence>
<evidence type="ECO:0000313" key="6">
    <source>
        <dbReference type="Proteomes" id="UP001176960"/>
    </source>
</evidence>
<feature type="short sequence motif" description="DGA/G" evidence="2">
    <location>
        <begin position="254"/>
        <end position="256"/>
    </location>
</feature>
<feature type="transmembrane region" description="Helical" evidence="3">
    <location>
        <begin position="135"/>
        <end position="152"/>
    </location>
</feature>
<dbReference type="InterPro" id="IPR052580">
    <property type="entry name" value="Lipid_Hydrolase"/>
</dbReference>
<comment type="caution">
    <text evidence="5">The sequence shown here is derived from an EMBL/GenBank/DDBJ whole genome shotgun (WGS) entry which is preliminary data.</text>
</comment>
<evidence type="ECO:0000259" key="4">
    <source>
        <dbReference type="PROSITE" id="PS51635"/>
    </source>
</evidence>
<feature type="domain" description="PNPLA" evidence="4">
    <location>
        <begin position="12"/>
        <end position="267"/>
    </location>
</feature>
<keyword evidence="2" id="KW-0442">Lipid degradation</keyword>
<dbReference type="SUPFAM" id="SSF52151">
    <property type="entry name" value="FabD/lysophospholipase-like"/>
    <property type="match status" value="1"/>
</dbReference>
<dbReference type="RefSeq" id="WP_289844010.1">
    <property type="nucleotide sequence ID" value="NZ_CATKSH010000062.1"/>
</dbReference>
<feature type="active site" description="Proton acceptor" evidence="2">
    <location>
        <position position="254"/>
    </location>
</feature>
<evidence type="ECO:0000313" key="5">
    <source>
        <dbReference type="EMBL" id="CAI9122411.1"/>
    </source>
</evidence>
<dbReference type="InterPro" id="IPR002641">
    <property type="entry name" value="PNPLA_dom"/>
</dbReference>
<dbReference type="Proteomes" id="UP001176960">
    <property type="component" value="Unassembled WGS sequence"/>
</dbReference>
<gene>
    <name evidence="5" type="ORF">LMG32879_003277</name>
</gene>
<dbReference type="GO" id="GO:0016042">
    <property type="term" value="P:lipid catabolic process"/>
    <property type="evidence" value="ECO:0007669"/>
    <property type="project" value="UniProtKB-UniRule"/>
</dbReference>
<proteinExistence type="predicted"/>
<dbReference type="AlphaFoldDB" id="A0AA35VAB5"/>
<feature type="short sequence motif" description="GXGXXG" evidence="2">
    <location>
        <begin position="16"/>
        <end position="21"/>
    </location>
</feature>
<keyword evidence="1 2" id="KW-0443">Lipid metabolism</keyword>
<keyword evidence="3" id="KW-1133">Transmembrane helix</keyword>